<dbReference type="Proteomes" id="UP000186922">
    <property type="component" value="Unassembled WGS sequence"/>
</dbReference>
<name>A0A1D1V9R2_RAMVA</name>
<protein>
    <submittedName>
        <fullName evidence="2">Uncharacterized protein</fullName>
    </submittedName>
</protein>
<comment type="caution">
    <text evidence="2">The sequence shown here is derived from an EMBL/GenBank/DDBJ whole genome shotgun (WGS) entry which is preliminary data.</text>
</comment>
<evidence type="ECO:0000256" key="1">
    <source>
        <dbReference type="SAM" id="MobiDB-lite"/>
    </source>
</evidence>
<keyword evidence="3" id="KW-1185">Reference proteome</keyword>
<evidence type="ECO:0000313" key="3">
    <source>
        <dbReference type="Proteomes" id="UP000186922"/>
    </source>
</evidence>
<gene>
    <name evidence="2" type="primary">RvY_06887-1</name>
    <name evidence="2" type="synonym">RvY_06887.1</name>
    <name evidence="2" type="ORF">RvY_06887</name>
</gene>
<dbReference type="AlphaFoldDB" id="A0A1D1V9R2"/>
<feature type="region of interest" description="Disordered" evidence="1">
    <location>
        <begin position="90"/>
        <end position="109"/>
    </location>
</feature>
<feature type="region of interest" description="Disordered" evidence="1">
    <location>
        <begin position="149"/>
        <end position="181"/>
    </location>
</feature>
<proteinExistence type="predicted"/>
<sequence length="181" mass="18754">MPETIELKFERVIRRCKNEKTGDVTVTVGEDTDHNDPALNFRPTNAVIIPLDASAKEWPKGEVPPAPELATNGHGSWWERKLRISKVAPAPAEAAKGDGTKPITEQPKSSTIKIHDKLSVAVTALDANATPAASAAPAITAPPATPVATAAPAVTSASVTSTSPAVTTTPTTTVTPAKPAK</sequence>
<evidence type="ECO:0000313" key="2">
    <source>
        <dbReference type="EMBL" id="GAU95238.1"/>
    </source>
</evidence>
<accession>A0A1D1V9R2</accession>
<organism evidence="2 3">
    <name type="scientific">Ramazzottius varieornatus</name>
    <name type="common">Water bear</name>
    <name type="synonym">Tardigrade</name>
    <dbReference type="NCBI Taxonomy" id="947166"/>
    <lineage>
        <taxon>Eukaryota</taxon>
        <taxon>Metazoa</taxon>
        <taxon>Ecdysozoa</taxon>
        <taxon>Tardigrada</taxon>
        <taxon>Eutardigrada</taxon>
        <taxon>Parachela</taxon>
        <taxon>Hypsibioidea</taxon>
        <taxon>Ramazzottiidae</taxon>
        <taxon>Ramazzottius</taxon>
    </lineage>
</organism>
<reference evidence="2 3" key="1">
    <citation type="journal article" date="2016" name="Nat. Commun.">
        <title>Extremotolerant tardigrade genome and improved radiotolerance of human cultured cells by tardigrade-unique protein.</title>
        <authorList>
            <person name="Hashimoto T."/>
            <person name="Horikawa D.D."/>
            <person name="Saito Y."/>
            <person name="Kuwahara H."/>
            <person name="Kozuka-Hata H."/>
            <person name="Shin-I T."/>
            <person name="Minakuchi Y."/>
            <person name="Ohishi K."/>
            <person name="Motoyama A."/>
            <person name="Aizu T."/>
            <person name="Enomoto A."/>
            <person name="Kondo K."/>
            <person name="Tanaka S."/>
            <person name="Hara Y."/>
            <person name="Koshikawa S."/>
            <person name="Sagara H."/>
            <person name="Miura T."/>
            <person name="Yokobori S."/>
            <person name="Miyagawa K."/>
            <person name="Suzuki Y."/>
            <person name="Kubo T."/>
            <person name="Oyama M."/>
            <person name="Kohara Y."/>
            <person name="Fujiyama A."/>
            <person name="Arakawa K."/>
            <person name="Katayama T."/>
            <person name="Toyoda A."/>
            <person name="Kunieda T."/>
        </authorList>
    </citation>
    <scope>NUCLEOTIDE SEQUENCE [LARGE SCALE GENOMIC DNA]</scope>
    <source>
        <strain evidence="2 3">YOKOZUNA-1</strain>
    </source>
</reference>
<dbReference type="EMBL" id="BDGG01000003">
    <property type="protein sequence ID" value="GAU95238.1"/>
    <property type="molecule type" value="Genomic_DNA"/>
</dbReference>